<feature type="non-terminal residue" evidence="1">
    <location>
        <position position="113"/>
    </location>
</feature>
<name>A0AAI9YEE5_9PEZI</name>
<comment type="caution">
    <text evidence="1">The sequence shown here is derived from an EMBL/GenBank/DDBJ whole genome shotgun (WGS) entry which is preliminary data.</text>
</comment>
<evidence type="ECO:0000313" key="1">
    <source>
        <dbReference type="EMBL" id="KAK1502278.1"/>
    </source>
</evidence>
<evidence type="ECO:0000313" key="2">
    <source>
        <dbReference type="Proteomes" id="UP001240678"/>
    </source>
</evidence>
<dbReference type="Proteomes" id="UP001240678">
    <property type="component" value="Unassembled WGS sequence"/>
</dbReference>
<proteinExistence type="predicted"/>
<accession>A0AAI9YEE5</accession>
<dbReference type="AlphaFoldDB" id="A0AAI9YEE5"/>
<dbReference type="GeneID" id="85348799"/>
<reference evidence="1 2" key="1">
    <citation type="submission" date="2016-10" db="EMBL/GenBank/DDBJ databases">
        <title>The genome sequence of Colletotrichum fioriniae PJ7.</title>
        <authorList>
            <person name="Baroncelli R."/>
        </authorList>
    </citation>
    <scope>NUCLEOTIDE SEQUENCE [LARGE SCALE GENOMIC DNA]</scope>
    <source>
        <strain evidence="1 2">IMI 309622</strain>
    </source>
</reference>
<gene>
    <name evidence="1" type="ORF">CCOS01_17118</name>
</gene>
<organism evidence="1 2">
    <name type="scientific">Colletotrichum costaricense</name>
    <dbReference type="NCBI Taxonomy" id="1209916"/>
    <lineage>
        <taxon>Eukaryota</taxon>
        <taxon>Fungi</taxon>
        <taxon>Dikarya</taxon>
        <taxon>Ascomycota</taxon>
        <taxon>Pezizomycotina</taxon>
        <taxon>Sordariomycetes</taxon>
        <taxon>Hypocreomycetidae</taxon>
        <taxon>Glomerellales</taxon>
        <taxon>Glomerellaceae</taxon>
        <taxon>Colletotrichum</taxon>
        <taxon>Colletotrichum acutatum species complex</taxon>
    </lineage>
</organism>
<keyword evidence="2" id="KW-1185">Reference proteome</keyword>
<dbReference type="EMBL" id="MOOE01000051">
    <property type="protein sequence ID" value="KAK1502278.1"/>
    <property type="molecule type" value="Genomic_DNA"/>
</dbReference>
<sequence>MVIDQRTIRVPYDGGRGMEERRGPKPALQTDLKKPLNDEWCLPHEDDSEIIKEHDSASLTALRILEREALPLFHYMEIQECVKNGWASRLRICTKFIQFGTYLRIPLETVHLA</sequence>
<dbReference type="RefSeq" id="XP_060304190.1">
    <property type="nucleotide sequence ID" value="XM_060465252.1"/>
</dbReference>
<protein>
    <submittedName>
        <fullName evidence="1">Uncharacterized protein</fullName>
    </submittedName>
</protein>